<dbReference type="InterPro" id="IPR001173">
    <property type="entry name" value="Glyco_trans_2-like"/>
</dbReference>
<evidence type="ECO:0000313" key="2">
    <source>
        <dbReference type="EMBL" id="KRQ02348.1"/>
    </source>
</evidence>
<keyword evidence="3" id="KW-1185">Reference proteome</keyword>
<dbReference type="Pfam" id="PF00535">
    <property type="entry name" value="Glycos_transf_2"/>
    <property type="match status" value="1"/>
</dbReference>
<dbReference type="Proteomes" id="UP000051936">
    <property type="component" value="Unassembled WGS sequence"/>
</dbReference>
<evidence type="ECO:0000313" key="3">
    <source>
        <dbReference type="Proteomes" id="UP000051936"/>
    </source>
</evidence>
<dbReference type="RefSeq" id="WP_057756852.1">
    <property type="nucleotide sequence ID" value="NZ_LJYG01000110.1"/>
</dbReference>
<feature type="domain" description="Glycosyltransferase 2-like" evidence="1">
    <location>
        <begin position="9"/>
        <end position="169"/>
    </location>
</feature>
<protein>
    <submittedName>
        <fullName evidence="2">Glycosyl transferase family 2</fullName>
    </submittedName>
</protein>
<dbReference type="Gene3D" id="3.90.550.10">
    <property type="entry name" value="Spore Coat Polysaccharide Biosynthesis Protein SpsA, Chain A"/>
    <property type="match status" value="1"/>
</dbReference>
<dbReference type="PANTHER" id="PTHR22916">
    <property type="entry name" value="GLYCOSYLTRANSFERASE"/>
    <property type="match status" value="1"/>
</dbReference>
<keyword evidence="2" id="KW-0808">Transferase</keyword>
<accession>A0A0R3D3T4</accession>
<dbReference type="SUPFAM" id="SSF53448">
    <property type="entry name" value="Nucleotide-diphospho-sugar transferases"/>
    <property type="match status" value="1"/>
</dbReference>
<dbReference type="AlphaFoldDB" id="A0A0R3D3T4"/>
<evidence type="ECO:0000259" key="1">
    <source>
        <dbReference type="Pfam" id="PF00535"/>
    </source>
</evidence>
<dbReference type="GO" id="GO:0016758">
    <property type="term" value="F:hexosyltransferase activity"/>
    <property type="evidence" value="ECO:0007669"/>
    <property type="project" value="UniProtKB-ARBA"/>
</dbReference>
<reference evidence="2 3" key="1">
    <citation type="submission" date="2015-09" db="EMBL/GenBank/DDBJ databases">
        <title>Draft Genome Sequence of Bradyrhizobium manausense Strain BR 3351T, a Novel Symbiotic Nitrogen-Fixing Alphaproteobacterium Isolated from Brazilian Amazon Rain Forest.</title>
        <authorList>
            <person name="De Araujo J.L."/>
            <person name="Zilli J.E."/>
        </authorList>
    </citation>
    <scope>NUCLEOTIDE SEQUENCE [LARGE SCALE GENOMIC DNA]</scope>
    <source>
        <strain evidence="2 3">BR3351</strain>
    </source>
</reference>
<proteinExistence type="predicted"/>
<dbReference type="InterPro" id="IPR029044">
    <property type="entry name" value="Nucleotide-diphossugar_trans"/>
</dbReference>
<sequence length="331" mass="37338">MSSGALLVSVVIPAFNASATIDETLRSVRSQSHRELEIIVVDDGSTDDTVAVVQRHLVQDSRVTIIEQRNAGVAAARNAGWQAARADFVAFIDADDLWTPRKIEQQLQALLKAGERTGLVYSWYDWIDADSRVSARSDPVFHAGEVLDYLCQGNFIGNGSSALVRREALIAAKGFESGLRASGAEGCEDLLFYCRVAEAYHFAVVPEYQIGYRYLPNNMSSNMPRMFRSWILVADEIMARHPERTALLDLGFRNYARWLLRRALTGGHLWYFISILGQLFRRNPLLALRVAVHDVPRDTVLEVRWKWRHQRRKVVRPPASLFAIGDPSQLQ</sequence>
<dbReference type="EMBL" id="LJYG01000110">
    <property type="protein sequence ID" value="KRQ02348.1"/>
    <property type="molecule type" value="Genomic_DNA"/>
</dbReference>
<name>A0A0R3D3T4_9BRAD</name>
<dbReference type="STRING" id="989370.AOQ71_34515"/>
<dbReference type="CDD" id="cd00761">
    <property type="entry name" value="Glyco_tranf_GTA_type"/>
    <property type="match status" value="1"/>
</dbReference>
<gene>
    <name evidence="2" type="ORF">AOQ71_34515</name>
</gene>
<organism evidence="2 3">
    <name type="scientific">Bradyrhizobium manausense</name>
    <dbReference type="NCBI Taxonomy" id="989370"/>
    <lineage>
        <taxon>Bacteria</taxon>
        <taxon>Pseudomonadati</taxon>
        <taxon>Pseudomonadota</taxon>
        <taxon>Alphaproteobacteria</taxon>
        <taxon>Hyphomicrobiales</taxon>
        <taxon>Nitrobacteraceae</taxon>
        <taxon>Bradyrhizobium</taxon>
    </lineage>
</organism>
<dbReference type="OrthoDB" id="9794124at2"/>
<comment type="caution">
    <text evidence="2">The sequence shown here is derived from an EMBL/GenBank/DDBJ whole genome shotgun (WGS) entry which is preliminary data.</text>
</comment>